<name>A0A1Y6DAC1_9GAMM</name>
<gene>
    <name evidence="2" type="ORF">SAMN02949497_0153</name>
</gene>
<evidence type="ECO:0000256" key="1">
    <source>
        <dbReference type="SAM" id="SignalP"/>
    </source>
</evidence>
<proteinExistence type="predicted"/>
<evidence type="ECO:0000313" key="3">
    <source>
        <dbReference type="Proteomes" id="UP000192923"/>
    </source>
</evidence>
<dbReference type="Gene3D" id="3.40.190.10">
    <property type="entry name" value="Periplasmic binding protein-like II"/>
    <property type="match status" value="2"/>
</dbReference>
<sequence length="294" mass="31517">MSLKKVLIGMLGVPSMLLVTGPDAHADIWIGVDNSFGNAMVDLSTYFQLNYPNYLDKVHVKIAGSPTFRDEILNSGANASIDLFVSPSSDPSDLYNKYQFDQTSLPVSPPFPIATDSVVLFSGGFLASVKGAIDVGTGFPMDQDFLMADPVKDPYGAVSAQLLSKVVPLKSRATMLSHVKTVDEIGQAYAGVAFLPDFPTVGFVAKSAVCSAGFGWEPGSYHYEFPADLRFNQIKITGVAVNKNRSKEDTAQLNAFIQFIKGKDSHTKDRELALKGYCYMPSGSGTSGTADAAL</sequence>
<dbReference type="RefSeq" id="WP_125469174.1">
    <property type="nucleotide sequence ID" value="NZ_FXAM01000003.1"/>
</dbReference>
<keyword evidence="1" id="KW-0732">Signal</keyword>
<dbReference type="AlphaFoldDB" id="A0A1Y6DAC1"/>
<protein>
    <recommendedName>
        <fullName evidence="4">Molybdate transport system substrate-binding protein</fullName>
    </recommendedName>
</protein>
<organism evidence="2 3">
    <name type="scientific">Methylomagnum ishizawai</name>
    <dbReference type="NCBI Taxonomy" id="1760988"/>
    <lineage>
        <taxon>Bacteria</taxon>
        <taxon>Pseudomonadati</taxon>
        <taxon>Pseudomonadota</taxon>
        <taxon>Gammaproteobacteria</taxon>
        <taxon>Methylococcales</taxon>
        <taxon>Methylococcaceae</taxon>
        <taxon>Methylomagnum</taxon>
    </lineage>
</organism>
<reference evidence="2 3" key="1">
    <citation type="submission" date="2016-12" db="EMBL/GenBank/DDBJ databases">
        <authorList>
            <person name="Song W.-J."/>
            <person name="Kurnit D.M."/>
        </authorList>
    </citation>
    <scope>NUCLEOTIDE SEQUENCE [LARGE SCALE GENOMIC DNA]</scope>
    <source>
        <strain evidence="2 3">175</strain>
    </source>
</reference>
<feature type="signal peptide" evidence="1">
    <location>
        <begin position="1"/>
        <end position="26"/>
    </location>
</feature>
<accession>A0A1Y6DAC1</accession>
<dbReference type="Proteomes" id="UP000192923">
    <property type="component" value="Unassembled WGS sequence"/>
</dbReference>
<keyword evidence="3" id="KW-1185">Reference proteome</keyword>
<evidence type="ECO:0000313" key="2">
    <source>
        <dbReference type="EMBL" id="SMF97583.1"/>
    </source>
</evidence>
<feature type="chain" id="PRO_5012464252" description="Molybdate transport system substrate-binding protein" evidence="1">
    <location>
        <begin position="27"/>
        <end position="294"/>
    </location>
</feature>
<evidence type="ECO:0008006" key="4">
    <source>
        <dbReference type="Google" id="ProtNLM"/>
    </source>
</evidence>
<dbReference type="STRING" id="1760988.SAMN02949497_0153"/>
<dbReference type="EMBL" id="FXAM01000003">
    <property type="protein sequence ID" value="SMF97583.1"/>
    <property type="molecule type" value="Genomic_DNA"/>
</dbReference>